<protein>
    <recommendedName>
        <fullName evidence="4">BZIP domain-containing protein</fullName>
    </recommendedName>
</protein>
<sequence>MESSTPQVDDMAQHEAPTKKRRPTEKRKLQNRIAQRKYRENLKSRLETLERQAAEIADQQNTTVPEPESRFQPQVNDPPASALEENSFDFLLDIDPENDANSFLPTDSEAFEIPNYPVFPNMESIFDNPVEAESSTPSKDRDNGNPSAPTPLDAEFEYDFYINQLSNENPLPSDPPNQFSQVRERPGYSPWGPGHVWSGGKSPAKTIDNFVRMTPDAGTISKMTIKPPNRPPASDGSLEACIKLAPTFASELVRQLRLDDSKENHSLVRTAIARGYNIRDVFLAGLSSLDKQETLRPRKGFDLYNNTLTLVPTSTLQAYLSNAMAMKLPIHGLKNETFQSPFYQPEALAAGNMAALEAIWNEIPKALRPTRGQITVPHHPWMDMIPFPTLRDRALTLSALNPPIIDIDDFKNDVFMNCGMFCWRTGGTGGSGQPWDMRSWEAEPWFLKKWWILVGGETGEVWEQTQWWRALRGKSKVEMDGAAK</sequence>
<dbReference type="EMBL" id="KQ947405">
    <property type="protein sequence ID" value="KUJ23167.1"/>
    <property type="molecule type" value="Genomic_DNA"/>
</dbReference>
<feature type="region of interest" description="Disordered" evidence="1">
    <location>
        <begin position="129"/>
        <end position="152"/>
    </location>
</feature>
<keyword evidence="3" id="KW-1185">Reference proteome</keyword>
<dbReference type="Gene3D" id="1.20.5.170">
    <property type="match status" value="1"/>
</dbReference>
<dbReference type="GO" id="GO:0003700">
    <property type="term" value="F:DNA-binding transcription factor activity"/>
    <property type="evidence" value="ECO:0007669"/>
    <property type="project" value="InterPro"/>
</dbReference>
<dbReference type="PANTHER" id="PTHR38116:SF8">
    <property type="entry name" value="BZIP DOMAIN-CONTAINING PROTEIN"/>
    <property type="match status" value="1"/>
</dbReference>
<dbReference type="Proteomes" id="UP000070700">
    <property type="component" value="Unassembled WGS sequence"/>
</dbReference>
<accession>A0A194XTY5</accession>
<dbReference type="Pfam" id="PF11905">
    <property type="entry name" value="DUF3425"/>
    <property type="match status" value="1"/>
</dbReference>
<dbReference type="KEGG" id="psco:LY89DRAFT_727941"/>
<gene>
    <name evidence="2" type="ORF">LY89DRAFT_727941</name>
</gene>
<dbReference type="GeneID" id="28828939"/>
<evidence type="ECO:0000313" key="2">
    <source>
        <dbReference type="EMBL" id="KUJ23167.1"/>
    </source>
</evidence>
<dbReference type="OrthoDB" id="5973539at2759"/>
<dbReference type="STRING" id="149040.A0A194XTY5"/>
<feature type="region of interest" description="Disordered" evidence="1">
    <location>
        <begin position="1"/>
        <end position="40"/>
    </location>
</feature>
<dbReference type="PANTHER" id="PTHR38116">
    <property type="entry name" value="CHROMOSOME 7, WHOLE GENOME SHOTGUN SEQUENCE"/>
    <property type="match status" value="1"/>
</dbReference>
<dbReference type="SUPFAM" id="SSF57959">
    <property type="entry name" value="Leucine zipper domain"/>
    <property type="match status" value="1"/>
</dbReference>
<proteinExistence type="predicted"/>
<name>A0A194XTY5_MOLSC</name>
<reference evidence="2 3" key="1">
    <citation type="submission" date="2015-10" db="EMBL/GenBank/DDBJ databases">
        <title>Full genome of DAOMC 229536 Phialocephala scopiformis, a fungal endophyte of spruce producing the potent anti-insectan compound rugulosin.</title>
        <authorList>
            <consortium name="DOE Joint Genome Institute"/>
            <person name="Walker A.K."/>
            <person name="Frasz S.L."/>
            <person name="Seifert K.A."/>
            <person name="Miller J.D."/>
            <person name="Mondo S.J."/>
            <person name="Labutti K."/>
            <person name="Lipzen A."/>
            <person name="Dockter R."/>
            <person name="Kennedy M."/>
            <person name="Grigoriev I.V."/>
            <person name="Spatafora J.W."/>
        </authorList>
    </citation>
    <scope>NUCLEOTIDE SEQUENCE [LARGE SCALE GENOMIC DNA]</scope>
    <source>
        <strain evidence="2 3">CBS 120377</strain>
    </source>
</reference>
<evidence type="ECO:0000313" key="3">
    <source>
        <dbReference type="Proteomes" id="UP000070700"/>
    </source>
</evidence>
<feature type="region of interest" description="Disordered" evidence="1">
    <location>
        <begin position="52"/>
        <end position="82"/>
    </location>
</feature>
<dbReference type="InterPro" id="IPR046347">
    <property type="entry name" value="bZIP_sf"/>
</dbReference>
<dbReference type="InParanoid" id="A0A194XTY5"/>
<dbReference type="AlphaFoldDB" id="A0A194XTY5"/>
<organism evidence="2 3">
    <name type="scientific">Mollisia scopiformis</name>
    <name type="common">Conifer needle endophyte fungus</name>
    <name type="synonym">Phialocephala scopiformis</name>
    <dbReference type="NCBI Taxonomy" id="149040"/>
    <lineage>
        <taxon>Eukaryota</taxon>
        <taxon>Fungi</taxon>
        <taxon>Dikarya</taxon>
        <taxon>Ascomycota</taxon>
        <taxon>Pezizomycotina</taxon>
        <taxon>Leotiomycetes</taxon>
        <taxon>Helotiales</taxon>
        <taxon>Mollisiaceae</taxon>
        <taxon>Mollisia</taxon>
    </lineage>
</organism>
<evidence type="ECO:0000256" key="1">
    <source>
        <dbReference type="SAM" id="MobiDB-lite"/>
    </source>
</evidence>
<dbReference type="CDD" id="cd14688">
    <property type="entry name" value="bZIP_YAP"/>
    <property type="match status" value="1"/>
</dbReference>
<dbReference type="RefSeq" id="XP_018077522.1">
    <property type="nucleotide sequence ID" value="XM_018219213.1"/>
</dbReference>
<dbReference type="InterPro" id="IPR021833">
    <property type="entry name" value="DUF3425"/>
</dbReference>
<evidence type="ECO:0008006" key="4">
    <source>
        <dbReference type="Google" id="ProtNLM"/>
    </source>
</evidence>